<sequence>MRPVFVASDLDLTSAPLPSICAPSPPYTASIDRSQLLSTSPKSSFASFAPLRTMAATYKQFLASPSSSLLADKASLHYVTTLTSFVGATEIIKHLNALQKQVMKKKEEVIDLVDGQSTIAVEVDTCIEFVTSGGAYLPGLDDNFITDREAFLPIMHIVSFDDDGKIVQIRQQWDQGSLLKQMEIIGKSGRNWPIKDGKEQLSLIQSCVKSGFVPAQAQPQPQSSNGHNTKSRNSSTNIMRDPHASLHLFGSREENESSEPVVSPYAGSKPKQRAFTDILADEPQHWDDNQRRSMSPHKMNAGKNVQPIRIFEGQQHPEDDSDDGEKPQKYIRAHPAKYQHFALGDGSEESEDSQPAPAQQQPRAPRPKSKHDSTWSFDDFTTPVKAKPGRGQGTNPDARNWDAGEMQAETGKAPAGKPRRDAETHFELQDDGELPPEERRIAIRTRSAVHNESQSIYKNNLFERDQEEAPSGRALGNITNVSKDRGKDFDPHFTMTDDSPAPGPARQAVPENRQKAVTTMIANWTLADESPATQKENRAQPAKAPQPDSKIHIAGDGMGGKKGTQRDFLYGGDDAVEPHKQLISRKATHGTQKSSFWDTM</sequence>
<evidence type="ECO:0000313" key="3">
    <source>
        <dbReference type="Proteomes" id="UP001642720"/>
    </source>
</evidence>
<feature type="region of interest" description="Disordered" evidence="1">
    <location>
        <begin position="457"/>
        <end position="486"/>
    </location>
</feature>
<keyword evidence="3" id="KW-1185">Reference proteome</keyword>
<feature type="compositionally biased region" description="Basic and acidic residues" evidence="1">
    <location>
        <begin position="418"/>
        <end position="428"/>
    </location>
</feature>
<accession>A0ABY2GR95</accession>
<dbReference type="GeneID" id="300581169"/>
<feature type="compositionally biased region" description="Polar residues" evidence="1">
    <location>
        <begin position="223"/>
        <end position="238"/>
    </location>
</feature>
<dbReference type="SUPFAM" id="SSF54427">
    <property type="entry name" value="NTF2-like"/>
    <property type="match status" value="1"/>
</dbReference>
<feature type="region of interest" description="Disordered" evidence="1">
    <location>
        <begin position="314"/>
        <end position="437"/>
    </location>
</feature>
<feature type="region of interest" description="Disordered" evidence="1">
    <location>
        <begin position="528"/>
        <end position="572"/>
    </location>
</feature>
<feature type="region of interest" description="Disordered" evidence="1">
    <location>
        <begin position="281"/>
        <end position="302"/>
    </location>
</feature>
<dbReference type="RefSeq" id="XP_073554665.1">
    <property type="nucleotide sequence ID" value="XM_073706719.1"/>
</dbReference>
<reference evidence="2 3" key="1">
    <citation type="submission" date="2018-01" db="EMBL/GenBank/DDBJ databases">
        <title>Genome characterization of the sugarcane-associated fungus Trichoderma ghanense CCMA-1212 and their application in lignocelulose bioconversion.</title>
        <authorList>
            <person name="Steindorff A.S."/>
            <person name="Mendes T.D."/>
            <person name="Vilela E.S.D."/>
            <person name="Rodrigues D.S."/>
            <person name="Formighieri E.F."/>
            <person name="Melo I.S."/>
            <person name="Favaro L.C.L."/>
        </authorList>
    </citation>
    <scope>NUCLEOTIDE SEQUENCE [LARGE SCALE GENOMIC DNA]</scope>
    <source>
        <strain evidence="2 3">CCMA-1212</strain>
    </source>
</reference>
<feature type="compositionally biased region" description="Low complexity" evidence="1">
    <location>
        <begin position="354"/>
        <end position="363"/>
    </location>
</feature>
<gene>
    <name evidence="2" type="ORF">CCMA1212_009646</name>
</gene>
<dbReference type="Proteomes" id="UP001642720">
    <property type="component" value="Unassembled WGS sequence"/>
</dbReference>
<dbReference type="InterPro" id="IPR032710">
    <property type="entry name" value="NTF2-like_dom_sf"/>
</dbReference>
<dbReference type="Gene3D" id="3.10.450.50">
    <property type="match status" value="1"/>
</dbReference>
<evidence type="ECO:0000313" key="2">
    <source>
        <dbReference type="EMBL" id="TFA98463.1"/>
    </source>
</evidence>
<protein>
    <recommendedName>
        <fullName evidence="4">NTF2-like protein</fullName>
    </recommendedName>
</protein>
<organism evidence="2 3">
    <name type="scientific">Trichoderma ghanense</name>
    <dbReference type="NCBI Taxonomy" id="65468"/>
    <lineage>
        <taxon>Eukaryota</taxon>
        <taxon>Fungi</taxon>
        <taxon>Dikarya</taxon>
        <taxon>Ascomycota</taxon>
        <taxon>Pezizomycotina</taxon>
        <taxon>Sordariomycetes</taxon>
        <taxon>Hypocreomycetidae</taxon>
        <taxon>Hypocreales</taxon>
        <taxon>Hypocreaceae</taxon>
        <taxon>Trichoderma</taxon>
    </lineage>
</organism>
<evidence type="ECO:0008006" key="4">
    <source>
        <dbReference type="Google" id="ProtNLM"/>
    </source>
</evidence>
<dbReference type="EMBL" id="PPTA01000019">
    <property type="protein sequence ID" value="TFA98463.1"/>
    <property type="molecule type" value="Genomic_DNA"/>
</dbReference>
<proteinExistence type="predicted"/>
<comment type="caution">
    <text evidence="2">The sequence shown here is derived from an EMBL/GenBank/DDBJ whole genome shotgun (WGS) entry which is preliminary data.</text>
</comment>
<feature type="compositionally biased region" description="Basic and acidic residues" evidence="1">
    <location>
        <begin position="282"/>
        <end position="291"/>
    </location>
</feature>
<evidence type="ECO:0000256" key="1">
    <source>
        <dbReference type="SAM" id="MobiDB-lite"/>
    </source>
</evidence>
<name>A0ABY2GR95_9HYPO</name>
<feature type="region of interest" description="Disordered" evidence="1">
    <location>
        <begin position="215"/>
        <end position="240"/>
    </location>
</feature>